<evidence type="ECO:0000256" key="1">
    <source>
        <dbReference type="SAM" id="SignalP"/>
    </source>
</evidence>
<evidence type="ECO:0000313" key="2">
    <source>
        <dbReference type="EMBL" id="RCS22374.1"/>
    </source>
</evidence>
<accession>A0A368JZN7</accession>
<keyword evidence="1" id="KW-0732">Signal</keyword>
<name>A0A368JZN7_9HYPH</name>
<keyword evidence="3" id="KW-1185">Reference proteome</keyword>
<dbReference type="AlphaFoldDB" id="A0A368JZN7"/>
<dbReference type="InterPro" id="IPR021457">
    <property type="entry name" value="DUF3108"/>
</dbReference>
<dbReference type="Pfam" id="PF11306">
    <property type="entry name" value="DUF3108"/>
    <property type="match status" value="1"/>
</dbReference>
<reference evidence="2 3" key="1">
    <citation type="submission" date="2018-07" db="EMBL/GenBank/DDBJ databases">
        <title>The draft genome of Phyllobacterium salinisoli.</title>
        <authorList>
            <person name="Liu L."/>
            <person name="Li L."/>
            <person name="Zhang X."/>
            <person name="Liang L."/>
        </authorList>
    </citation>
    <scope>NUCLEOTIDE SEQUENCE [LARGE SCALE GENOMIC DNA]</scope>
    <source>
        <strain evidence="2 3">LLAN61</strain>
    </source>
</reference>
<organism evidence="2 3">
    <name type="scientific">Phyllobacterium salinisoli</name>
    <dbReference type="NCBI Taxonomy" id="1899321"/>
    <lineage>
        <taxon>Bacteria</taxon>
        <taxon>Pseudomonadati</taxon>
        <taxon>Pseudomonadota</taxon>
        <taxon>Alphaproteobacteria</taxon>
        <taxon>Hyphomicrobiales</taxon>
        <taxon>Phyllobacteriaceae</taxon>
        <taxon>Phyllobacterium</taxon>
    </lineage>
</organism>
<comment type="caution">
    <text evidence="2">The sequence shown here is derived from an EMBL/GenBank/DDBJ whole genome shotgun (WGS) entry which is preliminary data.</text>
</comment>
<feature type="chain" id="PRO_5016810238" evidence="1">
    <location>
        <begin position="32"/>
        <end position="267"/>
    </location>
</feature>
<feature type="signal peptide" evidence="1">
    <location>
        <begin position="1"/>
        <end position="31"/>
    </location>
</feature>
<gene>
    <name evidence="2" type="ORF">DUT91_18405</name>
</gene>
<dbReference type="EMBL" id="QOZG01000008">
    <property type="protein sequence ID" value="RCS22374.1"/>
    <property type="molecule type" value="Genomic_DNA"/>
</dbReference>
<proteinExistence type="predicted"/>
<sequence length="267" mass="27742">MALSMGILRRVGATAVVSGLASAFVAASAFAADIYKTEYDVSVFGLSIAHSGFQTNVDGGNYDLSGTLASSGLARIFDQTDGTIHVTGSASSAGALPTSYEVKYKDGKKNKRTAISFSGGSVSAVENTPPIKKRAPWVEAGPNDLKSVADPLSGLMIQASGPQSVCGRTLHIFDGQTRADLQLSYTGTKPFTTKGFKGAAVTCSVKFVPISGYQKGKKAIEYLKKKSKISIAFASLGNSGIYAPVAASIGTQIGTVSIFATRFEKVN</sequence>
<dbReference type="OrthoDB" id="7630100at2"/>
<dbReference type="Proteomes" id="UP000253420">
    <property type="component" value="Unassembled WGS sequence"/>
</dbReference>
<protein>
    <submittedName>
        <fullName evidence="2">DUF3108 domain-containing protein</fullName>
    </submittedName>
</protein>
<evidence type="ECO:0000313" key="3">
    <source>
        <dbReference type="Proteomes" id="UP000253420"/>
    </source>
</evidence>